<evidence type="ECO:0000313" key="3">
    <source>
        <dbReference type="Proteomes" id="UP001232001"/>
    </source>
</evidence>
<dbReference type="PROSITE" id="PS50925">
    <property type="entry name" value="BLUF"/>
    <property type="match status" value="1"/>
</dbReference>
<dbReference type="EMBL" id="CP122539">
    <property type="protein sequence ID" value="WGH75375.1"/>
    <property type="molecule type" value="Genomic_DNA"/>
</dbReference>
<evidence type="ECO:0000313" key="2">
    <source>
        <dbReference type="EMBL" id="WGH75375.1"/>
    </source>
</evidence>
<organism evidence="2 3">
    <name type="scientific">Tenacibaculum tangerinum</name>
    <dbReference type="NCBI Taxonomy" id="3038772"/>
    <lineage>
        <taxon>Bacteria</taxon>
        <taxon>Pseudomonadati</taxon>
        <taxon>Bacteroidota</taxon>
        <taxon>Flavobacteriia</taxon>
        <taxon>Flavobacteriales</taxon>
        <taxon>Flavobacteriaceae</taxon>
        <taxon>Tenacibaculum</taxon>
    </lineage>
</organism>
<dbReference type="RefSeq" id="WP_279651260.1">
    <property type="nucleotide sequence ID" value="NZ_CP122539.1"/>
</dbReference>
<sequence length="153" mass="18163">MIYQLTYTSKALGTISDKDIQDILYNSKVNNDTLKISGCLLFYNHKFYQILEGDEADVLHLFELIKKDERHSEVKIVGTSFTKKRLYKEWGMLYQPINRSFVTEQEIEQFKQNLLLLENFTETSTEAEIWFWREIKKGLLLKEVNSKEKAINR</sequence>
<protein>
    <submittedName>
        <fullName evidence="2">BLUF domain-containing protein</fullName>
    </submittedName>
</protein>
<accession>A0ABY8L5G1</accession>
<name>A0ABY8L5G1_9FLAO</name>
<feature type="domain" description="BLUF" evidence="1">
    <location>
        <begin position="2"/>
        <end position="93"/>
    </location>
</feature>
<dbReference type="Pfam" id="PF04940">
    <property type="entry name" value="BLUF"/>
    <property type="match status" value="1"/>
</dbReference>
<dbReference type="InterPro" id="IPR007024">
    <property type="entry name" value="BLUF_domain"/>
</dbReference>
<reference evidence="2 3" key="1">
    <citation type="submission" date="2023-04" db="EMBL/GenBank/DDBJ databases">
        <title>Tenacibaculum tangerinum sp. nov., isolated from sea tidal flat of South Korea.</title>
        <authorList>
            <person name="Lee S.H."/>
            <person name="Kim J.-J."/>
        </authorList>
    </citation>
    <scope>NUCLEOTIDE SEQUENCE [LARGE SCALE GENOMIC DNA]</scope>
    <source>
        <strain evidence="2 3">GRR-S3-23</strain>
    </source>
</reference>
<dbReference type="Proteomes" id="UP001232001">
    <property type="component" value="Chromosome"/>
</dbReference>
<dbReference type="InterPro" id="IPR036046">
    <property type="entry name" value="Acylphosphatase-like_dom_sf"/>
</dbReference>
<proteinExistence type="predicted"/>
<keyword evidence="3" id="KW-1185">Reference proteome</keyword>
<dbReference type="SUPFAM" id="SSF54975">
    <property type="entry name" value="Acylphosphatase/BLUF domain-like"/>
    <property type="match status" value="1"/>
</dbReference>
<dbReference type="Gene3D" id="3.30.70.100">
    <property type="match status" value="1"/>
</dbReference>
<dbReference type="SMART" id="SM01034">
    <property type="entry name" value="BLUF"/>
    <property type="match status" value="1"/>
</dbReference>
<evidence type="ECO:0000259" key="1">
    <source>
        <dbReference type="PROSITE" id="PS50925"/>
    </source>
</evidence>
<gene>
    <name evidence="2" type="ORF">P8625_15075</name>
</gene>